<feature type="region of interest" description="Disordered" evidence="1">
    <location>
        <begin position="87"/>
        <end position="114"/>
    </location>
</feature>
<dbReference type="InterPro" id="IPR003583">
    <property type="entry name" value="Hlx-hairpin-Hlx_DNA-bd_motif"/>
</dbReference>
<organism evidence="3 4">
    <name type="scientific">Halorussus aquaticus</name>
    <dbReference type="NCBI Taxonomy" id="2953748"/>
    <lineage>
        <taxon>Archaea</taxon>
        <taxon>Methanobacteriati</taxon>
        <taxon>Methanobacteriota</taxon>
        <taxon>Stenosarchaea group</taxon>
        <taxon>Halobacteria</taxon>
        <taxon>Halobacteriales</taxon>
        <taxon>Haladaptataceae</taxon>
        <taxon>Halorussus</taxon>
    </lineage>
</organism>
<reference evidence="3 4" key="1">
    <citation type="journal article" date="2019" name="Int. J. Syst. Evol. Microbiol.">
        <title>The Global Catalogue of Microorganisms (GCM) 10K type strain sequencing project: providing services to taxonomists for standard genome sequencing and annotation.</title>
        <authorList>
            <consortium name="The Broad Institute Genomics Platform"/>
            <consortium name="The Broad Institute Genome Sequencing Center for Infectious Disease"/>
            <person name="Wu L."/>
            <person name="Ma J."/>
        </authorList>
    </citation>
    <scope>NUCLEOTIDE SEQUENCE [LARGE SCALE GENOMIC DNA]</scope>
    <source>
        <strain evidence="3 4">XZYJ18</strain>
    </source>
</reference>
<name>A0ABD5PYB7_9EURY</name>
<protein>
    <submittedName>
        <fullName evidence="3">Helix-hairpin-helix domain-containing protein</fullName>
    </submittedName>
</protein>
<accession>A0ABD5PYB7</accession>
<dbReference type="SUPFAM" id="SSF47781">
    <property type="entry name" value="RuvA domain 2-like"/>
    <property type="match status" value="1"/>
</dbReference>
<evidence type="ECO:0000313" key="4">
    <source>
        <dbReference type="Proteomes" id="UP001595945"/>
    </source>
</evidence>
<dbReference type="SMART" id="SM00278">
    <property type="entry name" value="HhH1"/>
    <property type="match status" value="2"/>
</dbReference>
<evidence type="ECO:0000256" key="1">
    <source>
        <dbReference type="SAM" id="MobiDB-lite"/>
    </source>
</evidence>
<dbReference type="Proteomes" id="UP001595945">
    <property type="component" value="Unassembled WGS sequence"/>
</dbReference>
<dbReference type="RefSeq" id="WP_379793549.1">
    <property type="nucleotide sequence ID" value="NZ_JBHSFC010000001.1"/>
</dbReference>
<evidence type="ECO:0000259" key="2">
    <source>
        <dbReference type="SMART" id="SM00278"/>
    </source>
</evidence>
<dbReference type="Pfam" id="PF14520">
    <property type="entry name" value="HHH_5"/>
    <property type="match status" value="1"/>
</dbReference>
<keyword evidence="4" id="KW-1185">Reference proteome</keyword>
<dbReference type="AlphaFoldDB" id="A0ABD5PYB7"/>
<comment type="caution">
    <text evidence="3">The sequence shown here is derived from an EMBL/GenBank/DDBJ whole genome shotgun (WGS) entry which is preliminary data.</text>
</comment>
<feature type="domain" description="Helix-hairpin-helix DNA-binding motif class 1" evidence="2">
    <location>
        <begin position="94"/>
        <end position="113"/>
    </location>
</feature>
<dbReference type="EMBL" id="JBHSHT010000001">
    <property type="protein sequence ID" value="MFC4823306.1"/>
    <property type="molecule type" value="Genomic_DNA"/>
</dbReference>
<gene>
    <name evidence="3" type="ORF">ACFO9K_03420</name>
</gene>
<dbReference type="Gene3D" id="1.10.150.20">
    <property type="entry name" value="5' to 3' exonuclease, C-terminal subdomain"/>
    <property type="match status" value="1"/>
</dbReference>
<sequence length="114" mass="13023">MVSRFEDYFPLAVRQWLGEIDLDDPRTVEEIQLAYTDNRITEAEMERRLAVAVNPRTEQIRNAVEPVSGIGPETALNIAAKFESERELREASREDLEDVPNVGPERAAALRERL</sequence>
<proteinExistence type="predicted"/>
<evidence type="ECO:0000313" key="3">
    <source>
        <dbReference type="EMBL" id="MFC4823306.1"/>
    </source>
</evidence>
<dbReference type="InterPro" id="IPR010994">
    <property type="entry name" value="RuvA_2-like"/>
</dbReference>
<feature type="domain" description="Helix-hairpin-helix DNA-binding motif class 1" evidence="2">
    <location>
        <begin position="62"/>
        <end position="81"/>
    </location>
</feature>